<organism evidence="3 4">
    <name type="scientific">Hymenobacter lapidiphilus</name>
    <dbReference type="NCBI Taxonomy" id="2608003"/>
    <lineage>
        <taxon>Bacteria</taxon>
        <taxon>Pseudomonadati</taxon>
        <taxon>Bacteroidota</taxon>
        <taxon>Cytophagia</taxon>
        <taxon>Cytophagales</taxon>
        <taxon>Hymenobacteraceae</taxon>
        <taxon>Hymenobacter</taxon>
    </lineage>
</organism>
<dbReference type="Pfam" id="PF18962">
    <property type="entry name" value="Por_Secre_tail"/>
    <property type="match status" value="1"/>
</dbReference>
<dbReference type="Pfam" id="PF17164">
    <property type="entry name" value="DUF5122"/>
    <property type="match status" value="9"/>
</dbReference>
<evidence type="ECO:0000313" key="4">
    <source>
        <dbReference type="Proteomes" id="UP000565521"/>
    </source>
</evidence>
<gene>
    <name evidence="3" type="ORF">HW554_06670</name>
</gene>
<dbReference type="EMBL" id="JABKAU010000009">
    <property type="protein sequence ID" value="NVO30884.1"/>
    <property type="molecule type" value="Genomic_DNA"/>
</dbReference>
<feature type="signal peptide" evidence="1">
    <location>
        <begin position="1"/>
        <end position="25"/>
    </location>
</feature>
<sequence length="848" mass="90231">MKTPLHCLVGLLLLSVIGISEPVHAQKLDLSFGPVETWQPSKVFSTEEQADGKVLIAGPFTRVGGRAATGLARLNADGTLDEAFTKTAAVESTIWKVRQFANGRVLVSGYQQIVVGGRTYNGLALLNENGTPVAGFSPELAADNYIVTLAVQADNKILLAGFFSNVVSGQTHHLVRLNADGSLDKPFMAALGTSFVSNYTSSPYTNNEVTALLVQPDEKIVVSGRFQEVGSYSRRGLVRLNKGGTVDAGFVPALPSGPNFETLVHHLALDPRSNQLVAATYNLGSTSREGLYRFTNTGAIDPTFQAALPLTSSGTSTISDRSLAVDATGGVLLGSDEPLSNDTYLIRLLPTGAIDSQFAVQQLDNQVGNVEVLANGDLLVAGSFSRYGNLPQASLLKLDNAAEPRATYRPMVDVTGSVTSMVQQSTGQILIAGRFREVNGVAAHNLARLTLAGSLDPTFSLTGTDGRIDQLLVQPDNRIVVGGAFLKEGNHNSPLVARFLADGQPDVAFYTGLAIPSYFPTDMLVSALASHTNGAVLAGLRIRGYESIKLYRFLSDGKADKEYERNLGAGIKDVNNIAVLTDQRHYVTGFRYNGGIVPYMARLDADGTPDQSFAPAPNPVEQYSAVIEKLLIQVDNKVIIGGFFKEANGGYLTSKLHRLNTDGSQDGTFVDNVTSGGNGVSRLALQADGRILVGGSNAINGSVYRLNSNGGLDASFQGKGLYNKDVYNLLVQADGRILTAGPFTEVDGQPRAGWARLTGAAVLEVGHQQATAKLEAWPNPVRNQLYLRLDATAAPRTVMLCSVLGRVVYSQSVSTSQIQVPVGNLAAGVYLLRVEYADGPVTRRVVVE</sequence>
<dbReference type="NCBIfam" id="TIGR04183">
    <property type="entry name" value="Por_Secre_tail"/>
    <property type="match status" value="1"/>
</dbReference>
<accession>A0A7Y7U5L4</accession>
<keyword evidence="4" id="KW-1185">Reference proteome</keyword>
<dbReference type="Gene3D" id="2.80.10.50">
    <property type="match status" value="6"/>
</dbReference>
<dbReference type="PANTHER" id="PTHR31778">
    <property type="entry name" value="BUD SITE SELECTION PROTEIN RAX2"/>
    <property type="match status" value="1"/>
</dbReference>
<dbReference type="PANTHER" id="PTHR31778:SF2">
    <property type="entry name" value="BUD SITE SELECTION PROTEIN RAX2"/>
    <property type="match status" value="1"/>
</dbReference>
<feature type="chain" id="PRO_5031006821" evidence="1">
    <location>
        <begin position="26"/>
        <end position="848"/>
    </location>
</feature>
<evidence type="ECO:0000259" key="2">
    <source>
        <dbReference type="Pfam" id="PF18962"/>
    </source>
</evidence>
<protein>
    <submittedName>
        <fullName evidence="3">T9SS type A sorting domain-containing protein</fullName>
    </submittedName>
</protein>
<dbReference type="SUPFAM" id="SSF63829">
    <property type="entry name" value="Calcium-dependent phosphotriesterase"/>
    <property type="match status" value="1"/>
</dbReference>
<dbReference type="InterPro" id="IPR026444">
    <property type="entry name" value="Secre_tail"/>
</dbReference>
<evidence type="ECO:0000313" key="3">
    <source>
        <dbReference type="EMBL" id="NVO30884.1"/>
    </source>
</evidence>
<evidence type="ECO:0000256" key="1">
    <source>
        <dbReference type="SAM" id="SignalP"/>
    </source>
</evidence>
<proteinExistence type="predicted"/>
<dbReference type="Proteomes" id="UP000565521">
    <property type="component" value="Unassembled WGS sequence"/>
</dbReference>
<name>A0A7Y7U5L4_9BACT</name>
<feature type="domain" description="Secretion system C-terminal sorting" evidence="2">
    <location>
        <begin position="777"/>
        <end position="847"/>
    </location>
</feature>
<dbReference type="AlphaFoldDB" id="A0A7Y7U5L4"/>
<keyword evidence="1" id="KW-0732">Signal</keyword>
<dbReference type="NCBIfam" id="TIGR02608">
    <property type="entry name" value="delta_60_rpt"/>
    <property type="match status" value="8"/>
</dbReference>
<dbReference type="RefSeq" id="WP_176907802.1">
    <property type="nucleotide sequence ID" value="NZ_JABKAU010000009.1"/>
</dbReference>
<dbReference type="GO" id="GO:1902929">
    <property type="term" value="C:plasma membrane of growing cell tip"/>
    <property type="evidence" value="ECO:0007669"/>
    <property type="project" value="TreeGrafter"/>
</dbReference>
<dbReference type="InterPro" id="IPR013431">
    <property type="entry name" value="Delta_60_rpt"/>
</dbReference>
<comment type="caution">
    <text evidence="3">The sequence shown here is derived from an EMBL/GenBank/DDBJ whole genome shotgun (WGS) entry which is preliminary data.</text>
</comment>
<dbReference type="SUPFAM" id="SSF101898">
    <property type="entry name" value="NHL repeat"/>
    <property type="match status" value="1"/>
</dbReference>
<reference evidence="3 4" key="1">
    <citation type="submission" date="2020-05" db="EMBL/GenBank/DDBJ databases">
        <title>Hymenobacter terrestris sp. nov. and Hymenobacter lapidiphilus sp. nov., isolated from regoliths in Antarctica.</title>
        <authorList>
            <person name="Sedlacek I."/>
            <person name="Pantucek R."/>
            <person name="Zeman M."/>
            <person name="Holochova P."/>
            <person name="Kralova S."/>
            <person name="Stankova E."/>
            <person name="Sedo O."/>
            <person name="Micenkova L."/>
            <person name="Svec P."/>
            <person name="Gupta V."/>
            <person name="Sood U."/>
            <person name="Korpole U.S."/>
            <person name="Lal R."/>
        </authorList>
    </citation>
    <scope>NUCLEOTIDE SEQUENCE [LARGE SCALE GENOMIC DNA]</scope>
    <source>
        <strain evidence="3 4">P5342</strain>
    </source>
</reference>